<keyword evidence="2" id="KW-0732">Signal</keyword>
<evidence type="ECO:0000256" key="7">
    <source>
        <dbReference type="SAM" id="Phobius"/>
    </source>
</evidence>
<feature type="region of interest" description="Disordered" evidence="6">
    <location>
        <begin position="267"/>
        <end position="297"/>
    </location>
</feature>
<dbReference type="SMART" id="SM00494">
    <property type="entry name" value="ChtBD2"/>
    <property type="match status" value="3"/>
</dbReference>
<keyword evidence="5" id="KW-0325">Glycoprotein</keyword>
<keyword evidence="7" id="KW-1133">Transmembrane helix</keyword>
<dbReference type="PANTHER" id="PTHR23301">
    <property type="entry name" value="CHITIN BINDING PERITROPHIN-A"/>
    <property type="match status" value="1"/>
</dbReference>
<evidence type="ECO:0000256" key="4">
    <source>
        <dbReference type="ARBA" id="ARBA00023157"/>
    </source>
</evidence>
<dbReference type="PANTHER" id="PTHR23301:SF104">
    <property type="entry name" value="BCDNA.GH02976"/>
    <property type="match status" value="1"/>
</dbReference>
<evidence type="ECO:0000313" key="10">
    <source>
        <dbReference type="Proteomes" id="UP001154078"/>
    </source>
</evidence>
<organism evidence="9 10">
    <name type="scientific">Brassicogethes aeneus</name>
    <name type="common">Rape pollen beetle</name>
    <name type="synonym">Meligethes aeneus</name>
    <dbReference type="NCBI Taxonomy" id="1431903"/>
    <lineage>
        <taxon>Eukaryota</taxon>
        <taxon>Metazoa</taxon>
        <taxon>Ecdysozoa</taxon>
        <taxon>Arthropoda</taxon>
        <taxon>Hexapoda</taxon>
        <taxon>Insecta</taxon>
        <taxon>Pterygota</taxon>
        <taxon>Neoptera</taxon>
        <taxon>Endopterygota</taxon>
        <taxon>Coleoptera</taxon>
        <taxon>Polyphaga</taxon>
        <taxon>Cucujiformia</taxon>
        <taxon>Nitidulidae</taxon>
        <taxon>Meligethinae</taxon>
        <taxon>Brassicogethes</taxon>
    </lineage>
</organism>
<evidence type="ECO:0000256" key="5">
    <source>
        <dbReference type="ARBA" id="ARBA00023180"/>
    </source>
</evidence>
<dbReference type="AlphaFoldDB" id="A0A9P0BA72"/>
<keyword evidence="10" id="KW-1185">Reference proteome</keyword>
<dbReference type="GO" id="GO:0008061">
    <property type="term" value="F:chitin binding"/>
    <property type="evidence" value="ECO:0007669"/>
    <property type="project" value="UniProtKB-KW"/>
</dbReference>
<dbReference type="Proteomes" id="UP001154078">
    <property type="component" value="Chromosome 6"/>
</dbReference>
<accession>A0A9P0BA72</accession>
<dbReference type="GO" id="GO:0005576">
    <property type="term" value="C:extracellular region"/>
    <property type="evidence" value="ECO:0007669"/>
    <property type="project" value="InterPro"/>
</dbReference>
<feature type="domain" description="Chitin-binding type-2" evidence="8">
    <location>
        <begin position="126"/>
        <end position="185"/>
    </location>
</feature>
<dbReference type="Gene3D" id="2.170.140.10">
    <property type="entry name" value="Chitin binding domain"/>
    <property type="match status" value="3"/>
</dbReference>
<keyword evidence="4" id="KW-1015">Disulfide bond</keyword>
<proteinExistence type="predicted"/>
<dbReference type="FunFam" id="2.170.140.10:FF:000002">
    <property type="entry name" value="Gasp, isoform A"/>
    <property type="match status" value="1"/>
</dbReference>
<feature type="domain" description="Chitin-binding type-2" evidence="8">
    <location>
        <begin position="191"/>
        <end position="254"/>
    </location>
</feature>
<keyword evidence="3" id="KW-0677">Repeat</keyword>
<dbReference type="EMBL" id="OV121137">
    <property type="protein sequence ID" value="CAH0559067.1"/>
    <property type="molecule type" value="Genomic_DNA"/>
</dbReference>
<keyword evidence="7" id="KW-0472">Membrane</keyword>
<feature type="transmembrane region" description="Helical" evidence="7">
    <location>
        <begin position="20"/>
        <end position="38"/>
    </location>
</feature>
<evidence type="ECO:0000256" key="3">
    <source>
        <dbReference type="ARBA" id="ARBA00022737"/>
    </source>
</evidence>
<sequence>MVLLYTLVLAIPPLVTNMSRVLHIVVLLILGAAAISAAKNNRKPPTRQAADDDENLSSDCPEPTGYFADSEQCDKYYHCEEGHLTEKLCPDGMVFNDFSTEYEKCDLPFNIDCSQRSKLQEPQPTQHCPRKHGYFAHEDTNICDKFYYCVDGQFNMITCPNGLVYNDKVGICSWPDEAKKTGCSSSEVFKFDCPKVNESFAMTHPRFADPDDCQFFYVCVNGDTPRRSGCRLGQVFDDESKKCEWARQVPECADWYKGRLTDEELMKLEFPPTPRPKGTKVSKRKQRPRPQPVEDDE</sequence>
<evidence type="ECO:0000256" key="1">
    <source>
        <dbReference type="ARBA" id="ARBA00022669"/>
    </source>
</evidence>
<evidence type="ECO:0000256" key="2">
    <source>
        <dbReference type="ARBA" id="ARBA00022729"/>
    </source>
</evidence>
<feature type="compositionally biased region" description="Basic residues" evidence="6">
    <location>
        <begin position="277"/>
        <end position="288"/>
    </location>
</feature>
<name>A0A9P0BA72_BRAAE</name>
<evidence type="ECO:0000313" key="9">
    <source>
        <dbReference type="EMBL" id="CAH0559067.1"/>
    </source>
</evidence>
<dbReference type="InterPro" id="IPR051940">
    <property type="entry name" value="Chitin_bind-dev_reg"/>
</dbReference>
<reference evidence="9" key="1">
    <citation type="submission" date="2021-12" db="EMBL/GenBank/DDBJ databases">
        <authorList>
            <person name="King R."/>
        </authorList>
    </citation>
    <scope>NUCLEOTIDE SEQUENCE</scope>
</reference>
<dbReference type="OrthoDB" id="439917at2759"/>
<keyword evidence="7" id="KW-0812">Transmembrane</keyword>
<dbReference type="InterPro" id="IPR002557">
    <property type="entry name" value="Chitin-bd_dom"/>
</dbReference>
<gene>
    <name evidence="9" type="ORF">MELIAE_LOCUS9242</name>
</gene>
<dbReference type="InterPro" id="IPR036508">
    <property type="entry name" value="Chitin-bd_dom_sf"/>
</dbReference>
<feature type="domain" description="Chitin-binding type-2" evidence="8">
    <location>
        <begin position="58"/>
        <end position="115"/>
    </location>
</feature>
<dbReference type="SUPFAM" id="SSF57625">
    <property type="entry name" value="Invertebrate chitin-binding proteins"/>
    <property type="match status" value="3"/>
</dbReference>
<protein>
    <recommendedName>
        <fullName evidence="8">Chitin-binding type-2 domain-containing protein</fullName>
    </recommendedName>
</protein>
<keyword evidence="1" id="KW-0147">Chitin-binding</keyword>
<evidence type="ECO:0000256" key="6">
    <source>
        <dbReference type="SAM" id="MobiDB-lite"/>
    </source>
</evidence>
<evidence type="ECO:0000259" key="8">
    <source>
        <dbReference type="SMART" id="SM00494"/>
    </source>
</evidence>
<dbReference type="Pfam" id="PF01607">
    <property type="entry name" value="CBM_14"/>
    <property type="match status" value="3"/>
</dbReference>